<dbReference type="GO" id="GO:0003700">
    <property type="term" value="F:DNA-binding transcription factor activity"/>
    <property type="evidence" value="ECO:0007669"/>
    <property type="project" value="TreeGrafter"/>
</dbReference>
<evidence type="ECO:0000256" key="1">
    <source>
        <dbReference type="ARBA" id="ARBA00023125"/>
    </source>
</evidence>
<dbReference type="InterPro" id="IPR001647">
    <property type="entry name" value="HTH_TetR"/>
</dbReference>
<dbReference type="InterPro" id="IPR009057">
    <property type="entry name" value="Homeodomain-like_sf"/>
</dbReference>
<dbReference type="Pfam" id="PF00440">
    <property type="entry name" value="TetR_N"/>
    <property type="match status" value="1"/>
</dbReference>
<name>A0A9X4KRV7_9BACL</name>
<evidence type="ECO:0000256" key="2">
    <source>
        <dbReference type="PROSITE-ProRule" id="PRU00335"/>
    </source>
</evidence>
<accession>A0A9X4KRV7</accession>
<keyword evidence="1 2" id="KW-0238">DNA-binding</keyword>
<keyword evidence="6" id="KW-1185">Reference proteome</keyword>
<feature type="region of interest" description="Disordered" evidence="3">
    <location>
        <begin position="153"/>
        <end position="176"/>
    </location>
</feature>
<comment type="caution">
    <text evidence="5">The sequence shown here is derived from an EMBL/GenBank/DDBJ whole genome shotgun (WGS) entry which is preliminary data.</text>
</comment>
<dbReference type="InterPro" id="IPR050109">
    <property type="entry name" value="HTH-type_TetR-like_transc_reg"/>
</dbReference>
<dbReference type="PANTHER" id="PTHR30055:SF226">
    <property type="entry name" value="HTH-TYPE TRANSCRIPTIONAL REGULATOR PKSA"/>
    <property type="match status" value="1"/>
</dbReference>
<evidence type="ECO:0000313" key="5">
    <source>
        <dbReference type="EMBL" id="MDG0809705.1"/>
    </source>
</evidence>
<dbReference type="RefSeq" id="WP_277531167.1">
    <property type="nucleotide sequence ID" value="NZ_JAPDIA010000003.1"/>
</dbReference>
<organism evidence="5 6">
    <name type="scientific">Cohnella rhizosphaerae</name>
    <dbReference type="NCBI Taxonomy" id="1457232"/>
    <lineage>
        <taxon>Bacteria</taxon>
        <taxon>Bacillati</taxon>
        <taxon>Bacillota</taxon>
        <taxon>Bacilli</taxon>
        <taxon>Bacillales</taxon>
        <taxon>Paenibacillaceae</taxon>
        <taxon>Cohnella</taxon>
    </lineage>
</organism>
<evidence type="ECO:0000256" key="3">
    <source>
        <dbReference type="SAM" id="MobiDB-lite"/>
    </source>
</evidence>
<gene>
    <name evidence="5" type="ORF">OMP40_10405</name>
</gene>
<proteinExistence type="predicted"/>
<dbReference type="PANTHER" id="PTHR30055">
    <property type="entry name" value="HTH-TYPE TRANSCRIPTIONAL REGULATOR RUTR"/>
    <property type="match status" value="1"/>
</dbReference>
<dbReference type="PROSITE" id="PS50977">
    <property type="entry name" value="HTH_TETR_2"/>
    <property type="match status" value="1"/>
</dbReference>
<dbReference type="PRINTS" id="PR00455">
    <property type="entry name" value="HTHTETR"/>
</dbReference>
<feature type="DNA-binding region" description="H-T-H motif" evidence="2">
    <location>
        <begin position="34"/>
        <end position="53"/>
    </location>
</feature>
<dbReference type="Proteomes" id="UP001153404">
    <property type="component" value="Unassembled WGS sequence"/>
</dbReference>
<evidence type="ECO:0000259" key="4">
    <source>
        <dbReference type="PROSITE" id="PS50977"/>
    </source>
</evidence>
<protein>
    <submittedName>
        <fullName evidence="5">TetR/AcrR family transcriptional regulator</fullName>
    </submittedName>
</protein>
<dbReference type="Gene3D" id="1.10.357.10">
    <property type="entry name" value="Tetracycline Repressor, domain 2"/>
    <property type="match status" value="1"/>
</dbReference>
<dbReference type="GO" id="GO:0000976">
    <property type="term" value="F:transcription cis-regulatory region binding"/>
    <property type="evidence" value="ECO:0007669"/>
    <property type="project" value="TreeGrafter"/>
</dbReference>
<sequence>MIKPRKRSDAAENCRLILQAAKKLFAEQGVQTVSMHQIAKTAGVGQGTLYRCYAHKGDLCAAIAEQVGMEKIKELEAFLLTNKHLPAGERIGGVLHYIIQFIDEKVQLLLPIHTVHDCEDESAYFRSPMYRLIWDKLTGLYAELEPDYDAGAAAAQKAGQESPGASSANAGSERRDAAWKRANAKAHILLSSLHPGGIIHMRESMGLTQEQVTQYYCELFAR</sequence>
<reference evidence="5" key="1">
    <citation type="submission" date="2022-10" db="EMBL/GenBank/DDBJ databases">
        <title>Comparative genomic analysis of Cohnella hashimotonis sp. nov., isolated from the International Space Station.</title>
        <authorList>
            <person name="Simpson A."/>
            <person name="Venkateswaran K."/>
        </authorList>
    </citation>
    <scope>NUCLEOTIDE SEQUENCE</scope>
    <source>
        <strain evidence="5">DSM 28161</strain>
    </source>
</reference>
<dbReference type="AlphaFoldDB" id="A0A9X4KRV7"/>
<dbReference type="SUPFAM" id="SSF46689">
    <property type="entry name" value="Homeodomain-like"/>
    <property type="match status" value="1"/>
</dbReference>
<feature type="domain" description="HTH tetR-type" evidence="4">
    <location>
        <begin position="11"/>
        <end position="71"/>
    </location>
</feature>
<dbReference type="EMBL" id="JAPDIA010000003">
    <property type="protein sequence ID" value="MDG0809705.1"/>
    <property type="molecule type" value="Genomic_DNA"/>
</dbReference>
<evidence type="ECO:0000313" key="6">
    <source>
        <dbReference type="Proteomes" id="UP001153404"/>
    </source>
</evidence>